<evidence type="ECO:0000256" key="5">
    <source>
        <dbReference type="ARBA" id="ARBA00023010"/>
    </source>
</evidence>
<evidence type="ECO:0000256" key="6">
    <source>
        <dbReference type="ARBA" id="ARBA00023132"/>
    </source>
</evidence>
<evidence type="ECO:0000256" key="10">
    <source>
        <dbReference type="SAM" id="MobiDB-lite"/>
    </source>
</evidence>
<accession>C3Z810</accession>
<evidence type="ECO:0000256" key="1">
    <source>
        <dbReference type="ARBA" id="ARBA00004567"/>
    </source>
</evidence>
<dbReference type="GO" id="GO:0005643">
    <property type="term" value="C:nuclear pore"/>
    <property type="evidence" value="ECO:0007669"/>
    <property type="project" value="UniProtKB-SubCell"/>
</dbReference>
<comment type="subcellular location">
    <subcellularLocation>
        <location evidence="1">Nucleus</location>
        <location evidence="1">Nuclear pore complex</location>
    </subcellularLocation>
</comment>
<dbReference type="PANTHER" id="PTHR31431">
    <property type="entry name" value="NUCLEOPORIN NUP188 HOMOLOG"/>
    <property type="match status" value="1"/>
</dbReference>
<feature type="compositionally biased region" description="Polar residues" evidence="10">
    <location>
        <begin position="1725"/>
        <end position="1737"/>
    </location>
</feature>
<evidence type="ECO:0000256" key="9">
    <source>
        <dbReference type="ARBA" id="ARBA00040174"/>
    </source>
</evidence>
<dbReference type="InterPro" id="IPR012337">
    <property type="entry name" value="RNaseH-like_sf"/>
</dbReference>
<protein>
    <recommendedName>
        <fullName evidence="9">Nucleoporin NUP188</fullName>
    </recommendedName>
</protein>
<keyword evidence="7" id="KW-0539">Nucleus</keyword>
<feature type="domain" description="Nucleoporin Nup188 N-terminal subdomain III" evidence="12">
    <location>
        <begin position="585"/>
        <end position="1000"/>
    </location>
</feature>
<reference evidence="13" key="1">
    <citation type="journal article" date="2008" name="Nature">
        <title>The amphioxus genome and the evolution of the chordate karyotype.</title>
        <authorList>
            <consortium name="US DOE Joint Genome Institute (JGI-PGF)"/>
            <person name="Putnam N.H."/>
            <person name="Butts T."/>
            <person name="Ferrier D.E.K."/>
            <person name="Furlong R.F."/>
            <person name="Hellsten U."/>
            <person name="Kawashima T."/>
            <person name="Robinson-Rechavi M."/>
            <person name="Shoguchi E."/>
            <person name="Terry A."/>
            <person name="Yu J.-K."/>
            <person name="Benito-Gutierrez E.L."/>
            <person name="Dubchak I."/>
            <person name="Garcia-Fernandez J."/>
            <person name="Gibson-Brown J.J."/>
            <person name="Grigoriev I.V."/>
            <person name="Horton A.C."/>
            <person name="de Jong P.J."/>
            <person name="Jurka J."/>
            <person name="Kapitonov V.V."/>
            <person name="Kohara Y."/>
            <person name="Kuroki Y."/>
            <person name="Lindquist E."/>
            <person name="Lucas S."/>
            <person name="Osoegawa K."/>
            <person name="Pennacchio L.A."/>
            <person name="Salamov A.A."/>
            <person name="Satou Y."/>
            <person name="Sauka-Spengler T."/>
            <person name="Schmutz J."/>
            <person name="Shin-I T."/>
            <person name="Toyoda A."/>
            <person name="Bronner-Fraser M."/>
            <person name="Fujiyama A."/>
            <person name="Holland L.Z."/>
            <person name="Holland P.W.H."/>
            <person name="Satoh N."/>
            <person name="Rokhsar D.S."/>
        </authorList>
    </citation>
    <scope>NUCLEOTIDE SEQUENCE [LARGE SCALE GENOMIC DNA]</scope>
    <source>
        <strain evidence="13">S238N-H82</strain>
        <tissue evidence="13">Testes</tissue>
    </source>
</reference>
<evidence type="ECO:0000259" key="12">
    <source>
        <dbReference type="Pfam" id="PF21093"/>
    </source>
</evidence>
<evidence type="ECO:0000313" key="13">
    <source>
        <dbReference type="EMBL" id="EEN51324.1"/>
    </source>
</evidence>
<dbReference type="InterPro" id="IPR044840">
    <property type="entry name" value="Nup188"/>
</dbReference>
<dbReference type="STRING" id="7739.C3Z810"/>
<dbReference type="EMBL" id="GG666592">
    <property type="protein sequence ID" value="EEN51324.1"/>
    <property type="molecule type" value="Genomic_DNA"/>
</dbReference>
<dbReference type="GO" id="GO:0015031">
    <property type="term" value="P:protein transport"/>
    <property type="evidence" value="ECO:0007669"/>
    <property type="project" value="UniProtKB-KW"/>
</dbReference>
<keyword evidence="5" id="KW-0811">Translocation</keyword>
<dbReference type="eggNOG" id="KOG4833">
    <property type="taxonomic scope" value="Eukaryota"/>
</dbReference>
<dbReference type="GO" id="GO:0051028">
    <property type="term" value="P:mRNA transport"/>
    <property type="evidence" value="ECO:0007669"/>
    <property type="project" value="UniProtKB-KW"/>
</dbReference>
<feature type="region of interest" description="Disordered" evidence="10">
    <location>
        <begin position="1721"/>
        <end position="1742"/>
    </location>
</feature>
<keyword evidence="3" id="KW-0509">mRNA transport</keyword>
<evidence type="ECO:0000256" key="8">
    <source>
        <dbReference type="ARBA" id="ARBA00038387"/>
    </source>
</evidence>
<dbReference type="SUPFAM" id="SSF53098">
    <property type="entry name" value="Ribonuclease H-like"/>
    <property type="match status" value="1"/>
</dbReference>
<proteinExistence type="inferred from homology"/>
<sequence length="1766" mass="196947">MGWELIKHAEHRPGRDQVGAELQKNKQRLLNGLLFYKPPSDASAKTLKEKKDVKKEAKDFTIRASKFLGLDELQTNSLIELYLAQDFRESLDEWETKLSDERYAQTLLGRLADFYYEDRIYILQSVKHLLSYSADDKHPYKEKYDDCLQMFGDQLINKVIDQYKAVFSREAPSAETHGNAMCELLETVFLYYKEYEMHPTRLLEFTRLFKSQGFGCRQTNKHHFSPGAEVFVTRLGTCRVSRKPYDGMAPELETLLAKYGGVEAYQFLTVDAAQARQEWGMVRQLMFRLRREDDTLTTDTMWKELERVHGSELFPNLLKLATVGRLLPMHTADCERGFSTQNRIKTRLRNALSVKRLDILMRIAINGPNRADFDFHMAFALDRLITGWGDNPHHAPVLLGWAALRFVALPDDTSPTTRKLGSAALNIGVFQYLAGLLNTEPFSGQTVLAGVVRLIVRGLLSTVLSMFHEDTLGGIHDLISVVTPVLEQKQLCRLFWESDQTSGLGVLLQSACNRFPLEFSPLLRLLTALAVDRETTDRVYVFMSCLPGYTELLEENKPGDIQGSASGTVWTLLRHKGLYRTSPPVVRWEYTFNGWTLCSCELDSFLQYSAGGFDATSKQLAVRVTEVADLLNKMLSFDKTLAETLHPVTAKLYPIIQRLGAASNPPIDVVASCVQCLATLAQYKPDKVWLDLQQTGFLPFAGSSNMDVNKALSGSGMFAGNYGNLLMSLERPSGYYPVTIATLKLLLALAKGLQFQEGIIPAIVFVLKEVFASFYKWNYTNLKDRQEIGRRCLEIFHWILFVSEGKDETMDHDSKDTRLSLRDVCVSGLLYTEAGHSVLEILGTGVENINNVVKLQASAFEGPGQDLIQMVKLAFSVVNRLLLLKPADGDTTSPLEQALTYHAGGAQQGRHLVSVIAQYVYHRHDVRLTRLATLMLKRLSQVAPMSVHACLGDQAIPIRDMYLTRLQAKTEDLRLKVVILEWLTVAVETQPGLTELFLNLQTKEGKEGVKEFTVGKNSCLQAAVDMIEGEKQGTYLCPPDLHCAAVIPTCPVAGQERWSPVCTQGEKDLPAIHTNPQVVTGQLKTCAHVMNIMAMEYMTSLVEHLCEEEGGPVDPAHLRESPYLVFLSACRVALLVAASQEVTMHLSDKNTKVKIIHNILTGITTLVSHLDSVLTVKAATLLTGLYVALLPHWKGSLQPLCQLEKLVPILEDVVGDSQPLEKIKTPLFSAILTLLKMKGEDSITEEYTELVSRLLSVVCTVVQEATIYRPPQPTESVKTAGTNGQGENNDVANGDSGMQTAKKDTYSLENQSVCVLEALCSVPEVWLEAMRRHCLLQALLSTVETCLNNRRNLSFVETAMQLFLTAAKEPKAAFVLAGSGVTQHLCIPLSTTYQSPQDLSGTVLSSLNGSEKSLDAPSWPGVYRMALDLEALLLGTLKHDFLSDALDFVGVHQDRMLQCLYAVRSNLLPACLLEVEKTSLFLFQLVHHSREWQFHLPQLHQAMKEAVCHLVHTCAALLSRPRLLDHMVQSNTKHPRSTPQRQTSVTRTLRHSSSSDDVDKPSQELLQVQARLLRILGNCLSMLRHLTPNLCEILLDQAMDVSEYPLMFALAFGSPTVDQDSPPSLGTLLACVNLGLRLLVKVEPSRVTSPVKSPGGAAPVQKPVVLYILENSLLLLMSQAARYLREPGIPVRDKQLMKRELSTELGTFLLSLQRYIKRGAPPSPGASTLPSPQQFQRGATPRMALGSSQEHAFFQLVNTFMKRVLR</sequence>
<dbReference type="InterPro" id="IPR016024">
    <property type="entry name" value="ARM-type_fold"/>
</dbReference>
<feature type="compositionally biased region" description="Polar residues" evidence="10">
    <location>
        <begin position="1274"/>
        <end position="1295"/>
    </location>
</feature>
<feature type="region of interest" description="Disordered" evidence="10">
    <location>
        <begin position="1272"/>
        <end position="1295"/>
    </location>
</feature>
<feature type="region of interest" description="Disordered" evidence="10">
    <location>
        <begin position="1529"/>
        <end position="1561"/>
    </location>
</feature>
<gene>
    <name evidence="13" type="ORF">BRAFLDRAFT_124931</name>
</gene>
<feature type="domain" description="Nucleoporin Nup188 N-terminal" evidence="11">
    <location>
        <begin position="18"/>
        <end position="168"/>
    </location>
</feature>
<evidence type="ECO:0000256" key="3">
    <source>
        <dbReference type="ARBA" id="ARBA00022816"/>
    </source>
</evidence>
<evidence type="ECO:0000256" key="2">
    <source>
        <dbReference type="ARBA" id="ARBA00022448"/>
    </source>
</evidence>
<name>C3Z810_BRAFL</name>
<evidence type="ECO:0000259" key="11">
    <source>
        <dbReference type="Pfam" id="PF10487"/>
    </source>
</evidence>
<dbReference type="InterPro" id="IPR048883">
    <property type="entry name" value="Nup188_N-subdom_III"/>
</dbReference>
<dbReference type="SUPFAM" id="SSF48371">
    <property type="entry name" value="ARM repeat"/>
    <property type="match status" value="1"/>
</dbReference>
<dbReference type="InterPro" id="IPR018864">
    <property type="entry name" value="Nucleoporin_Nup188_N"/>
</dbReference>
<evidence type="ECO:0000256" key="4">
    <source>
        <dbReference type="ARBA" id="ARBA00022927"/>
    </source>
</evidence>
<feature type="compositionally biased region" description="Polar residues" evidence="10">
    <location>
        <begin position="1529"/>
        <end position="1547"/>
    </location>
</feature>
<dbReference type="GO" id="GO:0017056">
    <property type="term" value="F:structural constituent of nuclear pore"/>
    <property type="evidence" value="ECO:0007669"/>
    <property type="project" value="InterPro"/>
</dbReference>
<dbReference type="InParanoid" id="C3Z810"/>
<evidence type="ECO:0000256" key="7">
    <source>
        <dbReference type="ARBA" id="ARBA00023242"/>
    </source>
</evidence>
<comment type="similarity">
    <text evidence="8">Belongs to the Nup188 family.</text>
</comment>
<keyword evidence="2" id="KW-0813">Transport</keyword>
<keyword evidence="6" id="KW-0906">Nuclear pore complex</keyword>
<dbReference type="PANTHER" id="PTHR31431:SF1">
    <property type="entry name" value="NUCLEOPORIN NUP188"/>
    <property type="match status" value="1"/>
</dbReference>
<dbReference type="Pfam" id="PF10487">
    <property type="entry name" value="Nup188_N"/>
    <property type="match status" value="1"/>
</dbReference>
<keyword evidence="4" id="KW-0653">Protein transport</keyword>
<dbReference type="Pfam" id="PF21093">
    <property type="entry name" value="Nup188_N-subdom_III"/>
    <property type="match status" value="1"/>
</dbReference>
<organism>
    <name type="scientific">Branchiostoma floridae</name>
    <name type="common">Florida lancelet</name>
    <name type="synonym">Amphioxus</name>
    <dbReference type="NCBI Taxonomy" id="7739"/>
    <lineage>
        <taxon>Eukaryota</taxon>
        <taxon>Metazoa</taxon>
        <taxon>Chordata</taxon>
        <taxon>Cephalochordata</taxon>
        <taxon>Leptocardii</taxon>
        <taxon>Amphioxiformes</taxon>
        <taxon>Branchiostomatidae</taxon>
        <taxon>Branchiostoma</taxon>
    </lineage>
</organism>